<dbReference type="GO" id="GO:0019433">
    <property type="term" value="P:triglyceride catabolic process"/>
    <property type="evidence" value="ECO:0007669"/>
    <property type="project" value="UniProtKB-UniPathway"/>
</dbReference>
<protein>
    <recommendedName>
        <fullName evidence="12">Hormone-sensitive lipase</fullName>
        <ecNumber evidence="11">3.1.1.23</ecNumber>
        <ecNumber evidence="10">3.1.1.79</ecNumber>
    </recommendedName>
    <alternativeName>
        <fullName evidence="26">Monoacylglycerol lipase LIPE</fullName>
    </alternativeName>
    <alternativeName>
        <fullName evidence="25">Retinyl ester hydrolase</fullName>
    </alternativeName>
</protein>
<dbReference type="PROSITE" id="PS01174">
    <property type="entry name" value="LIPASE_GDXG_SER"/>
    <property type="match status" value="1"/>
</dbReference>
<evidence type="ECO:0000256" key="29">
    <source>
        <dbReference type="ARBA" id="ARBA00047458"/>
    </source>
</evidence>
<evidence type="ECO:0000256" key="42">
    <source>
        <dbReference type="PROSITE-ProRule" id="PRU10038"/>
    </source>
</evidence>
<comment type="pathway">
    <text evidence="8">Lipid metabolism.</text>
</comment>
<evidence type="ECO:0000256" key="10">
    <source>
        <dbReference type="ARBA" id="ARBA00013088"/>
    </source>
</evidence>
<keyword evidence="21" id="KW-0472">Membrane</keyword>
<dbReference type="AlphaFoldDB" id="A0A1J1J1N4"/>
<dbReference type="GO" id="GO:0005901">
    <property type="term" value="C:caveola"/>
    <property type="evidence" value="ECO:0007669"/>
    <property type="project" value="UniProtKB-SubCell"/>
</dbReference>
<comment type="catalytic activity">
    <reaction evidence="30">
        <text>2-(5Z,8Z,11Z,14Z-eicosatetraenoyl)-glycerol + H2O = glycerol + (5Z,8Z,11Z,14Z)-eicosatetraenoate + H(+)</text>
        <dbReference type="Rhea" id="RHEA:26132"/>
        <dbReference type="ChEBI" id="CHEBI:15377"/>
        <dbReference type="ChEBI" id="CHEBI:15378"/>
        <dbReference type="ChEBI" id="CHEBI:17754"/>
        <dbReference type="ChEBI" id="CHEBI:32395"/>
        <dbReference type="ChEBI" id="CHEBI:52392"/>
    </reaction>
    <physiologicalReaction direction="left-to-right" evidence="30">
        <dbReference type="Rhea" id="RHEA:26133"/>
    </physiologicalReaction>
</comment>
<evidence type="ECO:0000256" key="17">
    <source>
        <dbReference type="ARBA" id="ARBA00022677"/>
    </source>
</evidence>
<evidence type="ECO:0000256" key="26">
    <source>
        <dbReference type="ARBA" id="ARBA00031112"/>
    </source>
</evidence>
<evidence type="ECO:0000256" key="11">
    <source>
        <dbReference type="ARBA" id="ARBA00013254"/>
    </source>
</evidence>
<dbReference type="GO" id="GO:0005811">
    <property type="term" value="C:lipid droplet"/>
    <property type="evidence" value="ECO:0007669"/>
    <property type="project" value="UniProtKB-SubCell"/>
</dbReference>
<evidence type="ECO:0000256" key="15">
    <source>
        <dbReference type="ARBA" id="ARBA00022548"/>
    </source>
</evidence>
<evidence type="ECO:0000256" key="36">
    <source>
        <dbReference type="ARBA" id="ARBA00049053"/>
    </source>
</evidence>
<evidence type="ECO:0000256" key="4">
    <source>
        <dbReference type="ARBA" id="ARBA00004345"/>
    </source>
</evidence>
<dbReference type="EC" id="3.1.1.23" evidence="11"/>
<evidence type="ECO:0000256" key="6">
    <source>
        <dbReference type="ARBA" id="ARBA00004514"/>
    </source>
</evidence>
<dbReference type="Pfam" id="PF06350">
    <property type="entry name" value="HSL_N"/>
    <property type="match status" value="1"/>
</dbReference>
<evidence type="ECO:0000256" key="7">
    <source>
        <dbReference type="ARBA" id="ARBA00004879"/>
    </source>
</evidence>
<comment type="subcellular location">
    <subcellularLocation>
        <location evidence="3">Cell membrane</location>
    </subcellularLocation>
    <subcellularLocation>
        <location evidence="6">Cytoplasm</location>
        <location evidence="6">Cytosol</location>
    </subcellularLocation>
    <subcellularLocation>
        <location evidence="5">Lipid droplet</location>
    </subcellularLocation>
    <subcellularLocation>
        <location evidence="4">Membrane</location>
        <location evidence="4">Caveola</location>
    </subcellularLocation>
</comment>
<evidence type="ECO:0000256" key="16">
    <source>
        <dbReference type="ARBA" id="ARBA00022553"/>
    </source>
</evidence>
<dbReference type="STRING" id="568069.A0A1J1J1N4"/>
<evidence type="ECO:0000256" key="24">
    <source>
        <dbReference type="ARBA" id="ARBA00023406"/>
    </source>
</evidence>
<dbReference type="GO" id="GO:0008203">
    <property type="term" value="P:cholesterol metabolic process"/>
    <property type="evidence" value="ECO:0007669"/>
    <property type="project" value="UniProtKB-KW"/>
</dbReference>
<name>A0A1J1J1N4_9DIPT</name>
<dbReference type="PROSITE" id="PS01173">
    <property type="entry name" value="LIPASE_GDXG_HIS"/>
    <property type="match status" value="1"/>
</dbReference>
<evidence type="ECO:0000256" key="35">
    <source>
        <dbReference type="ARBA" id="ARBA00048674"/>
    </source>
</evidence>
<feature type="domain" description="Alpha/beta hydrolase fold-3" evidence="45">
    <location>
        <begin position="335"/>
        <end position="477"/>
    </location>
</feature>
<evidence type="ECO:0000259" key="44">
    <source>
        <dbReference type="Pfam" id="PF06350"/>
    </source>
</evidence>
<evidence type="ECO:0000256" key="38">
    <source>
        <dbReference type="ARBA" id="ARBA00049208"/>
    </source>
</evidence>
<comment type="catalytic activity">
    <reaction evidence="39">
        <text>1,3-di-(9Z-octadecenoyl)-glycerol + H2O = 1-(9Z-octadecenoyl)-glycerol + (9Z)-octadecenoate + H(+)</text>
        <dbReference type="Rhea" id="RHEA:39939"/>
        <dbReference type="ChEBI" id="CHEBI:15377"/>
        <dbReference type="ChEBI" id="CHEBI:15378"/>
        <dbReference type="ChEBI" id="CHEBI:30823"/>
        <dbReference type="ChEBI" id="CHEBI:75342"/>
        <dbReference type="ChEBI" id="CHEBI:75735"/>
    </reaction>
    <physiologicalReaction direction="left-to-right" evidence="39">
        <dbReference type="Rhea" id="RHEA:39940"/>
    </physiologicalReaction>
</comment>
<keyword evidence="14" id="KW-0963">Cytoplasm</keyword>
<comment type="catalytic activity">
    <reaction evidence="41">
        <text>1,2-di-(9Z-octadecenoyl)-sn-glycerol + H2O = (9Z-octadecenoyl)-glycerol + (9Z)-octadecenoate + H(+)</text>
        <dbReference type="Rhea" id="RHEA:39935"/>
        <dbReference type="ChEBI" id="CHEBI:15377"/>
        <dbReference type="ChEBI" id="CHEBI:15378"/>
        <dbReference type="ChEBI" id="CHEBI:30823"/>
        <dbReference type="ChEBI" id="CHEBI:52333"/>
        <dbReference type="ChEBI" id="CHEBI:75937"/>
    </reaction>
    <physiologicalReaction direction="left-to-right" evidence="41">
        <dbReference type="Rhea" id="RHEA:39936"/>
    </physiologicalReaction>
</comment>
<dbReference type="Proteomes" id="UP000183832">
    <property type="component" value="Unassembled WGS sequence"/>
</dbReference>
<comment type="catalytic activity">
    <reaction evidence="32">
        <text>a diacylglycerol + H2O = a monoacylglycerol + a fatty acid + H(+)</text>
        <dbReference type="Rhea" id="RHEA:32731"/>
        <dbReference type="ChEBI" id="CHEBI:15377"/>
        <dbReference type="ChEBI" id="CHEBI:15378"/>
        <dbReference type="ChEBI" id="CHEBI:17408"/>
        <dbReference type="ChEBI" id="CHEBI:18035"/>
        <dbReference type="ChEBI" id="CHEBI:28868"/>
        <dbReference type="EC" id="3.1.1.79"/>
    </reaction>
</comment>
<evidence type="ECO:0000256" key="5">
    <source>
        <dbReference type="ARBA" id="ARBA00004502"/>
    </source>
</evidence>
<evidence type="ECO:0000256" key="43">
    <source>
        <dbReference type="SAM" id="MobiDB-lite"/>
    </source>
</evidence>
<keyword evidence="19" id="KW-0442">Lipid degradation</keyword>
<evidence type="ECO:0000256" key="20">
    <source>
        <dbReference type="ARBA" id="ARBA00023098"/>
    </source>
</evidence>
<feature type="region of interest" description="Disordered" evidence="43">
    <location>
        <begin position="498"/>
        <end position="520"/>
    </location>
</feature>
<dbReference type="GO" id="GO:0004771">
    <property type="term" value="F:sterol ester esterase activity"/>
    <property type="evidence" value="ECO:0007669"/>
    <property type="project" value="TreeGrafter"/>
</dbReference>
<keyword evidence="47" id="KW-1185">Reference proteome</keyword>
<evidence type="ECO:0000256" key="37">
    <source>
        <dbReference type="ARBA" id="ARBA00049143"/>
    </source>
</evidence>
<proteinExistence type="inferred from homology"/>
<evidence type="ECO:0000256" key="23">
    <source>
        <dbReference type="ARBA" id="ARBA00023221"/>
    </source>
</evidence>
<comment type="pathway">
    <text evidence="7">Glycerolipid metabolism; triacylglycerol degradation.</text>
</comment>
<evidence type="ECO:0000256" key="19">
    <source>
        <dbReference type="ARBA" id="ARBA00022963"/>
    </source>
</evidence>
<evidence type="ECO:0000256" key="18">
    <source>
        <dbReference type="ARBA" id="ARBA00022801"/>
    </source>
</evidence>
<evidence type="ECO:0000256" key="2">
    <source>
        <dbReference type="ARBA" id="ARBA00001613"/>
    </source>
</evidence>
<evidence type="ECO:0000256" key="41">
    <source>
        <dbReference type="ARBA" id="ARBA00049519"/>
    </source>
</evidence>
<dbReference type="SUPFAM" id="SSF53474">
    <property type="entry name" value="alpha/beta-Hydrolases"/>
    <property type="match status" value="1"/>
</dbReference>
<evidence type="ECO:0000259" key="45">
    <source>
        <dbReference type="Pfam" id="PF07859"/>
    </source>
</evidence>
<comment type="catalytic activity">
    <reaction evidence="40">
        <text>2-(9Z-octadecenoyl)-glycerol + H2O = glycerol + (9Z)-octadecenoate + H(+)</text>
        <dbReference type="Rhea" id="RHEA:38491"/>
        <dbReference type="ChEBI" id="CHEBI:15377"/>
        <dbReference type="ChEBI" id="CHEBI:15378"/>
        <dbReference type="ChEBI" id="CHEBI:17754"/>
        <dbReference type="ChEBI" id="CHEBI:30823"/>
        <dbReference type="ChEBI" id="CHEBI:73990"/>
    </reaction>
    <physiologicalReaction direction="left-to-right" evidence="40">
        <dbReference type="Rhea" id="RHEA:38492"/>
    </physiologicalReaction>
</comment>
<comment type="catalytic activity">
    <reaction evidence="31">
        <text>cholesteryl (9Z-octadecenoate) + H2O = cholesterol + (9Z)-octadecenoate + H(+)</text>
        <dbReference type="Rhea" id="RHEA:33875"/>
        <dbReference type="ChEBI" id="CHEBI:15377"/>
        <dbReference type="ChEBI" id="CHEBI:15378"/>
        <dbReference type="ChEBI" id="CHEBI:16113"/>
        <dbReference type="ChEBI" id="CHEBI:30823"/>
        <dbReference type="ChEBI" id="CHEBI:46898"/>
    </reaction>
    <physiologicalReaction direction="left-to-right" evidence="31">
        <dbReference type="Rhea" id="RHEA:33876"/>
    </physiologicalReaction>
</comment>
<comment type="similarity">
    <text evidence="9">Belongs to the 'GDXG' lipolytic enzyme family.</text>
</comment>
<comment type="catalytic activity">
    <reaction evidence="24">
        <text>1-O-hexadecyl-2-acetyl-sn-glycerol + H2O = 1-O-hexadecyl-sn-glycerol + acetate + H(+)</text>
        <dbReference type="Rhea" id="RHEA:38563"/>
        <dbReference type="ChEBI" id="CHEBI:15377"/>
        <dbReference type="ChEBI" id="CHEBI:15378"/>
        <dbReference type="ChEBI" id="CHEBI:30089"/>
        <dbReference type="ChEBI" id="CHEBI:34115"/>
        <dbReference type="ChEBI" id="CHEBI:75936"/>
    </reaction>
    <physiologicalReaction direction="left-to-right" evidence="24">
        <dbReference type="Rhea" id="RHEA:38564"/>
    </physiologicalReaction>
</comment>
<comment type="subunit">
    <text evidence="27">Monomer and homodimer. Interacts with CAVIN1 in the adipocyte cytoplasm. Interacts with PLIN5.</text>
</comment>
<keyword evidence="20" id="KW-0443">Lipid metabolism</keyword>
<dbReference type="EMBL" id="CVRI01000065">
    <property type="protein sequence ID" value="CRL05668.1"/>
    <property type="molecule type" value="Genomic_DNA"/>
</dbReference>
<dbReference type="PANTHER" id="PTHR23025">
    <property type="entry name" value="TRIACYLGLYCEROL LIPASE"/>
    <property type="match status" value="1"/>
</dbReference>
<comment type="catalytic activity">
    <reaction evidence="38">
        <text>a monoacylglycerol + H2O = glycerol + a fatty acid + H(+)</text>
        <dbReference type="Rhea" id="RHEA:15245"/>
        <dbReference type="ChEBI" id="CHEBI:15377"/>
        <dbReference type="ChEBI" id="CHEBI:15378"/>
        <dbReference type="ChEBI" id="CHEBI:17408"/>
        <dbReference type="ChEBI" id="CHEBI:17754"/>
        <dbReference type="ChEBI" id="CHEBI:28868"/>
        <dbReference type="EC" id="3.1.1.79"/>
    </reaction>
</comment>
<evidence type="ECO:0000256" key="25">
    <source>
        <dbReference type="ARBA" id="ARBA00030031"/>
    </source>
</evidence>
<dbReference type="Pfam" id="PF07859">
    <property type="entry name" value="Abhydrolase_3"/>
    <property type="match status" value="2"/>
</dbReference>
<keyword evidence="13" id="KW-1003">Cell membrane</keyword>
<evidence type="ECO:0000256" key="13">
    <source>
        <dbReference type="ARBA" id="ARBA00022475"/>
    </source>
</evidence>
<dbReference type="InterPro" id="IPR002168">
    <property type="entry name" value="Lipase_GDXG_HIS_AS"/>
</dbReference>
<comment type="catalytic activity">
    <reaction evidence="28">
        <text>1-(9Z-octadecenoyl)-glycerol + H2O = glycerol + (9Z)-octadecenoate + H(+)</text>
        <dbReference type="Rhea" id="RHEA:38487"/>
        <dbReference type="ChEBI" id="CHEBI:15377"/>
        <dbReference type="ChEBI" id="CHEBI:15378"/>
        <dbReference type="ChEBI" id="CHEBI:17754"/>
        <dbReference type="ChEBI" id="CHEBI:30823"/>
        <dbReference type="ChEBI" id="CHEBI:75342"/>
    </reaction>
    <physiologicalReaction direction="left-to-right" evidence="28">
        <dbReference type="Rhea" id="RHEA:38488"/>
    </physiologicalReaction>
</comment>
<evidence type="ECO:0000256" key="12">
    <source>
        <dbReference type="ARBA" id="ARBA00015845"/>
    </source>
</evidence>
<evidence type="ECO:0000256" key="40">
    <source>
        <dbReference type="ARBA" id="ARBA00049461"/>
    </source>
</evidence>
<dbReference type="GO" id="GO:0004806">
    <property type="term" value="F:triacylglycerol lipase activity"/>
    <property type="evidence" value="ECO:0007669"/>
    <property type="project" value="TreeGrafter"/>
</dbReference>
<evidence type="ECO:0000256" key="39">
    <source>
        <dbReference type="ARBA" id="ARBA00049372"/>
    </source>
</evidence>
<feature type="active site" evidence="42">
    <location>
        <position position="413"/>
    </location>
</feature>
<feature type="domain" description="Hormone-sensitive lipase N-terminal" evidence="44">
    <location>
        <begin position="15"/>
        <end position="312"/>
    </location>
</feature>
<dbReference type="GO" id="GO:0005829">
    <property type="term" value="C:cytosol"/>
    <property type="evidence" value="ECO:0007669"/>
    <property type="project" value="UniProtKB-SubCell"/>
</dbReference>
<evidence type="ECO:0000256" key="31">
    <source>
        <dbReference type="ARBA" id="ARBA00047653"/>
    </source>
</evidence>
<evidence type="ECO:0000256" key="27">
    <source>
        <dbReference type="ARBA" id="ARBA00046695"/>
    </source>
</evidence>
<comment type="catalytic activity">
    <reaction evidence="37">
        <text>2,3-di-(9Z)-octadecenoyl-sn-glycerol + H2O = 2-(9Z-octadecenoyl)-glycerol + (9Z)-octadecenoate + H(+)</text>
        <dbReference type="Rhea" id="RHEA:38383"/>
        <dbReference type="ChEBI" id="CHEBI:15377"/>
        <dbReference type="ChEBI" id="CHEBI:15378"/>
        <dbReference type="ChEBI" id="CHEBI:30823"/>
        <dbReference type="ChEBI" id="CHEBI:73990"/>
        <dbReference type="ChEBI" id="CHEBI:75824"/>
    </reaction>
    <physiologicalReaction direction="left-to-right" evidence="37">
        <dbReference type="Rhea" id="RHEA:38384"/>
    </physiologicalReaction>
</comment>
<dbReference type="InterPro" id="IPR029058">
    <property type="entry name" value="AB_hydrolase_fold"/>
</dbReference>
<dbReference type="GO" id="GO:0047372">
    <property type="term" value="F:monoacylglycerol lipase activity"/>
    <property type="evidence" value="ECO:0007669"/>
    <property type="project" value="UniProtKB-EC"/>
</dbReference>
<evidence type="ECO:0000256" key="8">
    <source>
        <dbReference type="ARBA" id="ARBA00005189"/>
    </source>
</evidence>
<dbReference type="UniPathway" id="UPA00256"/>
<gene>
    <name evidence="46" type="ORF">CLUMA_CG018701</name>
</gene>
<feature type="domain" description="Alpha/beta hydrolase fold-3" evidence="45">
    <location>
        <begin position="752"/>
        <end position="813"/>
    </location>
</feature>
<keyword evidence="16" id="KW-0597">Phosphoprotein</keyword>
<keyword evidence="18" id="KW-0378">Hydrolase</keyword>
<dbReference type="InterPro" id="IPR033140">
    <property type="entry name" value="Lipase_GDXG_put_SER_AS"/>
</dbReference>
<comment type="catalytic activity">
    <reaction evidence="34">
        <text>1,2-di-(9Z-octadecenoyl)-glycerol + (9Z)-octadecenoate + H(+) = 1,2,3-tri-(9Z-octadecenoyl)-glycerol + H2O</text>
        <dbReference type="Rhea" id="RHEA:38379"/>
        <dbReference type="ChEBI" id="CHEBI:15377"/>
        <dbReference type="ChEBI" id="CHEBI:15378"/>
        <dbReference type="ChEBI" id="CHEBI:30823"/>
        <dbReference type="ChEBI" id="CHEBI:52323"/>
        <dbReference type="ChEBI" id="CHEBI:53753"/>
    </reaction>
    <physiologicalReaction direction="right-to-left" evidence="34">
        <dbReference type="Rhea" id="RHEA:38381"/>
    </physiologicalReaction>
</comment>
<evidence type="ECO:0000256" key="32">
    <source>
        <dbReference type="ARBA" id="ARBA00047674"/>
    </source>
</evidence>
<accession>A0A1J1J1N4</accession>
<comment type="catalytic activity">
    <reaction evidence="29">
        <text>1,2-di-(9Z-octadecenoyl)-glycerol + H2O = 2-(9Z-octadecenoyl)-glycerol + (9Z)-octadecenoate + H(+)</text>
        <dbReference type="Rhea" id="RHEA:38659"/>
        <dbReference type="ChEBI" id="CHEBI:15377"/>
        <dbReference type="ChEBI" id="CHEBI:15378"/>
        <dbReference type="ChEBI" id="CHEBI:30823"/>
        <dbReference type="ChEBI" id="CHEBI:52323"/>
        <dbReference type="ChEBI" id="CHEBI:73990"/>
    </reaction>
    <physiologicalReaction direction="left-to-right" evidence="29">
        <dbReference type="Rhea" id="RHEA:38660"/>
    </physiologicalReaction>
</comment>
<evidence type="ECO:0000256" key="1">
    <source>
        <dbReference type="ARBA" id="ARBA00000803"/>
    </source>
</evidence>
<keyword evidence="17" id="KW-0551">Lipid droplet</keyword>
<comment type="catalytic activity">
    <reaction evidence="1">
        <text>a triacylglycerol + H2O = a diacylglycerol + a fatty acid + H(+)</text>
        <dbReference type="Rhea" id="RHEA:12044"/>
        <dbReference type="ChEBI" id="CHEBI:15377"/>
        <dbReference type="ChEBI" id="CHEBI:15378"/>
        <dbReference type="ChEBI" id="CHEBI:17855"/>
        <dbReference type="ChEBI" id="CHEBI:18035"/>
        <dbReference type="ChEBI" id="CHEBI:28868"/>
        <dbReference type="EC" id="3.1.1.79"/>
    </reaction>
</comment>
<reference evidence="46 47" key="1">
    <citation type="submission" date="2015-04" db="EMBL/GenBank/DDBJ databases">
        <authorList>
            <person name="Syromyatnikov M.Y."/>
            <person name="Popov V.N."/>
        </authorList>
    </citation>
    <scope>NUCLEOTIDE SEQUENCE [LARGE SCALE GENOMIC DNA]</scope>
</reference>
<evidence type="ECO:0000256" key="22">
    <source>
        <dbReference type="ARBA" id="ARBA00023166"/>
    </source>
</evidence>
<evidence type="ECO:0000313" key="47">
    <source>
        <dbReference type="Proteomes" id="UP000183832"/>
    </source>
</evidence>
<keyword evidence="22" id="KW-1207">Sterol metabolism</keyword>
<keyword evidence="23" id="KW-0753">Steroid metabolism</keyword>
<evidence type="ECO:0000256" key="34">
    <source>
        <dbReference type="ARBA" id="ARBA00048657"/>
    </source>
</evidence>
<evidence type="ECO:0000256" key="21">
    <source>
        <dbReference type="ARBA" id="ARBA00023136"/>
    </source>
</evidence>
<evidence type="ECO:0000256" key="9">
    <source>
        <dbReference type="ARBA" id="ARBA00010515"/>
    </source>
</evidence>
<keyword evidence="15" id="KW-0153">Cholesterol metabolism</keyword>
<evidence type="ECO:0000256" key="30">
    <source>
        <dbReference type="ARBA" id="ARBA00047476"/>
    </source>
</evidence>
<sequence length="852" mass="95770">MEKRDEVKTPDKFIVWEALKSIIYNNIDFYKSDDTTNGIKLHGAFLGILDNLDEARPLIEEVESFCKLYDFDEKTPGNGHRSFLKVFDCAINHTLKIVKYVTESRSSLLFRKSTYTKEVEACNHMLAALITFLNHLLTLHSWSEVGNLFPVEERPPEDILDRAKTVNQFAFYGRCLGFQFCDSIKPVLKFIAISMASYSESYYSNNGTFIKATNSMFNSGKYLLDPELRSKRIVNLSQNASVDFCKSFWFLADNEIMNKITLVNYNVKVNKLMKVTTEALKVETTSGDEIEIPSVGQIQIRLVSSHFRDGMMSDNKNESKKRKSEGILPKSKALIVHIHGGGFVSQSSKSHLVYLSEWADQLNVPILSLDYSLAPQSPYPKALNEVFYGYCWALKNRELLGSTCETVILAGDSAGANLALATSLKCIDLKVRKPDGIFIAYCPILVAFNPSPSRLLCLMDPLLPFGFMMRCMKAYSNPSSKECFKDLEELKRAKADRNEELKRKSSINPEQDQEMMQSEDEKSDSFEEISCFERHQTDSNLQAHISPVSDVASNHTLAGASFLTGTDNKMNDTIEIISPIDSIRSATSLEEDSLPITIQKNEKRSSVAGDVSGEFTNVDLPATTSSRHSDDTTCHQKKYVDDFIEKYVLDAKQCDDGSIQPVLRKASHTKSEENIVFDISRDTISVQSLQEKVQRVASSLVDSVSSTFTQITTTNRPIIRNYSLDDSDDVRSLENESVPTSPSSDFIFNVPKDPFLSPLFASDEALRQFPPIKIVTLTLDPCLDDSVMFAKKLRELKVELTLDILDGLPHGFLNFSRLSKEAHDGSKLAMSRIAELLNVTVDADETKVKYFC</sequence>
<evidence type="ECO:0000256" key="28">
    <source>
        <dbReference type="ARBA" id="ARBA00047438"/>
    </source>
</evidence>
<comment type="catalytic activity">
    <reaction evidence="36">
        <text>all-trans-retinyl hexadecanoate + H2O = all-trans-retinol + hexadecanoate + H(+)</text>
        <dbReference type="Rhea" id="RHEA:13933"/>
        <dbReference type="ChEBI" id="CHEBI:7896"/>
        <dbReference type="ChEBI" id="CHEBI:15377"/>
        <dbReference type="ChEBI" id="CHEBI:15378"/>
        <dbReference type="ChEBI" id="CHEBI:17336"/>
        <dbReference type="ChEBI" id="CHEBI:17616"/>
    </reaction>
    <physiologicalReaction direction="left-to-right" evidence="36">
        <dbReference type="Rhea" id="RHEA:13934"/>
    </physiologicalReaction>
</comment>
<dbReference type="Gene3D" id="3.40.50.1820">
    <property type="entry name" value="alpha/beta hydrolase"/>
    <property type="match status" value="2"/>
</dbReference>
<dbReference type="InterPro" id="IPR013094">
    <property type="entry name" value="AB_hydrolase_3"/>
</dbReference>
<evidence type="ECO:0000256" key="3">
    <source>
        <dbReference type="ARBA" id="ARBA00004236"/>
    </source>
</evidence>
<comment type="catalytic activity">
    <reaction evidence="33">
        <text>1,2,3-tri-(9Z-octadecenoyl)-glycerol + H2O = di-(9Z)-octadecenoylglycerol + (9Z)-octadecenoate + H(+)</text>
        <dbReference type="Rhea" id="RHEA:38575"/>
        <dbReference type="ChEBI" id="CHEBI:15377"/>
        <dbReference type="ChEBI" id="CHEBI:15378"/>
        <dbReference type="ChEBI" id="CHEBI:30823"/>
        <dbReference type="ChEBI" id="CHEBI:53753"/>
        <dbReference type="ChEBI" id="CHEBI:75945"/>
    </reaction>
    <physiologicalReaction direction="left-to-right" evidence="33">
        <dbReference type="Rhea" id="RHEA:38576"/>
    </physiologicalReaction>
</comment>
<comment type="catalytic activity">
    <reaction evidence="2">
        <text>Hydrolyzes glycerol monoesters of long-chain fatty acids.</text>
        <dbReference type="EC" id="3.1.1.23"/>
    </reaction>
</comment>
<evidence type="ECO:0000256" key="33">
    <source>
        <dbReference type="ARBA" id="ARBA00048386"/>
    </source>
</evidence>
<organism evidence="46 47">
    <name type="scientific">Clunio marinus</name>
    <dbReference type="NCBI Taxonomy" id="568069"/>
    <lineage>
        <taxon>Eukaryota</taxon>
        <taxon>Metazoa</taxon>
        <taxon>Ecdysozoa</taxon>
        <taxon>Arthropoda</taxon>
        <taxon>Hexapoda</taxon>
        <taxon>Insecta</taxon>
        <taxon>Pterygota</taxon>
        <taxon>Neoptera</taxon>
        <taxon>Endopterygota</taxon>
        <taxon>Diptera</taxon>
        <taxon>Nematocera</taxon>
        <taxon>Chironomoidea</taxon>
        <taxon>Chironomidae</taxon>
        <taxon>Clunio</taxon>
    </lineage>
</organism>
<comment type="catalytic activity">
    <reaction evidence="35">
        <text>1,2-di-(9Z-octadecenoyl)-glycerol + H2O = (9Z-octadecenoyl)-glycerol + (9Z)-octadecenoate + H(+)</text>
        <dbReference type="Rhea" id="RHEA:38455"/>
        <dbReference type="ChEBI" id="CHEBI:15377"/>
        <dbReference type="ChEBI" id="CHEBI:15378"/>
        <dbReference type="ChEBI" id="CHEBI:30823"/>
        <dbReference type="ChEBI" id="CHEBI:52323"/>
        <dbReference type="ChEBI" id="CHEBI:75937"/>
    </reaction>
    <physiologicalReaction direction="left-to-right" evidence="35">
        <dbReference type="Rhea" id="RHEA:38456"/>
    </physiologicalReaction>
</comment>
<evidence type="ECO:0000256" key="14">
    <source>
        <dbReference type="ARBA" id="ARBA00022490"/>
    </source>
</evidence>
<dbReference type="PANTHER" id="PTHR23025:SF3">
    <property type="entry name" value="HORMONE-SENSITIVE LIPASE"/>
    <property type="match status" value="1"/>
</dbReference>
<dbReference type="InterPro" id="IPR010468">
    <property type="entry name" value="HSL_N"/>
</dbReference>
<dbReference type="OrthoDB" id="408631at2759"/>
<dbReference type="EC" id="3.1.1.79" evidence="10"/>
<evidence type="ECO:0000313" key="46">
    <source>
        <dbReference type="EMBL" id="CRL05668.1"/>
    </source>
</evidence>